<feature type="coiled-coil region" evidence="1">
    <location>
        <begin position="53"/>
        <end position="191"/>
    </location>
</feature>
<evidence type="ECO:0000313" key="6">
    <source>
        <dbReference type="Proteomes" id="UP000054047"/>
    </source>
</evidence>
<protein>
    <recommendedName>
        <fullName evidence="4">Hook C-terminal domain-containing protein</fullName>
    </recommendedName>
</protein>
<feature type="compositionally biased region" description="Polar residues" evidence="2">
    <location>
        <begin position="281"/>
        <end position="293"/>
    </location>
</feature>
<evidence type="ECO:0000256" key="3">
    <source>
        <dbReference type="SAM" id="SignalP"/>
    </source>
</evidence>
<evidence type="ECO:0000259" key="4">
    <source>
        <dbReference type="Pfam" id="PF05622"/>
    </source>
</evidence>
<name>A0A0C2C2R4_9BILA</name>
<proteinExistence type="predicted"/>
<feature type="coiled-coil region" evidence="1">
    <location>
        <begin position="216"/>
        <end position="250"/>
    </location>
</feature>
<feature type="chain" id="PRO_5002146401" description="Hook C-terminal domain-containing protein" evidence="3">
    <location>
        <begin position="26"/>
        <end position="293"/>
    </location>
</feature>
<keyword evidence="1" id="KW-0175">Coiled coil</keyword>
<dbReference type="AlphaFoldDB" id="A0A0C2C2R4"/>
<dbReference type="OrthoDB" id="49395at2759"/>
<organism evidence="5 6">
    <name type="scientific">Ancylostoma duodenale</name>
    <dbReference type="NCBI Taxonomy" id="51022"/>
    <lineage>
        <taxon>Eukaryota</taxon>
        <taxon>Metazoa</taxon>
        <taxon>Ecdysozoa</taxon>
        <taxon>Nematoda</taxon>
        <taxon>Chromadorea</taxon>
        <taxon>Rhabditida</taxon>
        <taxon>Rhabditina</taxon>
        <taxon>Rhabditomorpha</taxon>
        <taxon>Strongyloidea</taxon>
        <taxon>Ancylostomatidae</taxon>
        <taxon>Ancylostomatinae</taxon>
        <taxon>Ancylostoma</taxon>
    </lineage>
</organism>
<dbReference type="GO" id="GO:0008017">
    <property type="term" value="F:microtubule binding"/>
    <property type="evidence" value="ECO:0007669"/>
    <property type="project" value="InterPro"/>
</dbReference>
<dbReference type="EMBL" id="KN749245">
    <property type="protein sequence ID" value="KIH50593.1"/>
    <property type="molecule type" value="Genomic_DNA"/>
</dbReference>
<reference evidence="5 6" key="1">
    <citation type="submission" date="2013-12" db="EMBL/GenBank/DDBJ databases">
        <title>Draft genome of the parsitic nematode Ancylostoma duodenale.</title>
        <authorList>
            <person name="Mitreva M."/>
        </authorList>
    </citation>
    <scope>NUCLEOTIDE SEQUENCE [LARGE SCALE GENOMIC DNA]</scope>
    <source>
        <strain evidence="5 6">Zhejiang</strain>
    </source>
</reference>
<evidence type="ECO:0000256" key="1">
    <source>
        <dbReference type="SAM" id="Coils"/>
    </source>
</evidence>
<sequence length="293" mass="33872">MMYPHFYNIMLRLLDVFIVALETFCVEVSHVDSAHSLHASMLESNSGDASMDGSMMEDRIRNLELENSRLRERIKEMEELEVVKGEMDVVKGRNLELESELRLVNKRKADLEAKVEELERTVEAAAASSSGDVTESEKMSIEIDQWKQKAEMSEKRAAEALDAQLLAQGKLKEMEAELQEERESKRSYLEKARQIIIDQERAAQCAAEGGLSRHEFDSLRREIEQKDRRIKQLEEQAEQTNTMHEQEQRLLTTAFYGMAKRVDECSRMTESMDSGRERSFLSRQKQANAFNLR</sequence>
<keyword evidence="6" id="KW-1185">Reference proteome</keyword>
<keyword evidence="3" id="KW-0732">Signal</keyword>
<feature type="signal peptide" evidence="3">
    <location>
        <begin position="1"/>
        <end position="25"/>
    </location>
</feature>
<evidence type="ECO:0000313" key="5">
    <source>
        <dbReference type="EMBL" id="KIH50593.1"/>
    </source>
</evidence>
<accession>A0A0C2C2R4</accession>
<dbReference type="Proteomes" id="UP000054047">
    <property type="component" value="Unassembled WGS sequence"/>
</dbReference>
<dbReference type="InterPro" id="IPR008636">
    <property type="entry name" value="Hook_C"/>
</dbReference>
<gene>
    <name evidence="5" type="ORF">ANCDUO_19327</name>
</gene>
<evidence type="ECO:0000256" key="2">
    <source>
        <dbReference type="SAM" id="MobiDB-lite"/>
    </source>
</evidence>
<feature type="region of interest" description="Disordered" evidence="2">
    <location>
        <begin position="270"/>
        <end position="293"/>
    </location>
</feature>
<dbReference type="Pfam" id="PF05622">
    <property type="entry name" value="HOOK"/>
    <property type="match status" value="1"/>
</dbReference>
<feature type="domain" description="Hook C-terminal" evidence="4">
    <location>
        <begin position="38"/>
        <end position="289"/>
    </location>
</feature>
<dbReference type="GO" id="GO:0031122">
    <property type="term" value="P:cytoplasmic microtubule organization"/>
    <property type="evidence" value="ECO:0007669"/>
    <property type="project" value="InterPro"/>
</dbReference>